<dbReference type="Gene3D" id="1.10.101.10">
    <property type="entry name" value="PGBD-like superfamily/PGBD"/>
    <property type="match status" value="1"/>
</dbReference>
<reference evidence="4 5" key="1">
    <citation type="journal article" date="2018" name="Int. J. Syst. Evol. Microbiol.">
        <title>Bifidobacterium callitrichidarum sp. nov. from the faeces of the emperor tamarin (Saguinus imperator).</title>
        <authorList>
            <person name="Modesto M."/>
            <person name="Michelini S."/>
            <person name="Sansosti M.C."/>
            <person name="De Filippo C."/>
            <person name="Cavalieri D."/>
            <person name="Qvirist L."/>
            <person name="Andlid T."/>
            <person name="Spiezio C."/>
            <person name="Sandri C."/>
            <person name="Pascarelli S."/>
            <person name="Sgorbati B."/>
            <person name="Mattarelli P."/>
        </authorList>
    </citation>
    <scope>NUCLEOTIDE SEQUENCE [LARGE SCALE GENOMIC DNA]</scope>
    <source>
        <strain evidence="4 5">TRI 5</strain>
    </source>
</reference>
<dbReference type="InterPro" id="IPR036365">
    <property type="entry name" value="PGBD-like_sf"/>
</dbReference>
<evidence type="ECO:0000256" key="2">
    <source>
        <dbReference type="SAM" id="Phobius"/>
    </source>
</evidence>
<evidence type="ECO:0000259" key="3">
    <source>
        <dbReference type="Pfam" id="PF01471"/>
    </source>
</evidence>
<sequence>MPGRRRACDHRLGRRLPLRHLRRPAAGTLTGTLIGANTMTRTEARRFSKRRRIAAIVIALVAVIGLAVTCTVMKPWTLIGHMISAGQQSTQKIDVTTLRAQPVTKGVLNAETRLGATLQYDDASDFAAATGIITQLPVAGKQIGTGEQVYEMDGVPVVLFHGERPFWRTLDTGVTDGPDVAQLEQNLAELGYFWGLPDNHFDAYTKEAIRQWQLYSLGLTGDAANGVFQPSAVAVAPAAPIRIKTVSAKLGETNVSPASYTGVTLHAQSTITSAQAATFKAGDKAQVILPDNTAIDTTLTAVDQGGQPTGKDGQTTSPSARIDFPDQTKVAQFGPTTIQIIVPNANAANEETLIVPVTALIAGTGDSYAVEAIRGDKLERIKVEIGLVAGAQAQVTKSDGLKVGDKVVVS</sequence>
<gene>
    <name evidence="4" type="ORF">DF196_01510</name>
</gene>
<feature type="region of interest" description="Disordered" evidence="1">
    <location>
        <begin position="301"/>
        <end position="320"/>
    </location>
</feature>
<protein>
    <recommendedName>
        <fullName evidence="3">Peptidoglycan binding-like domain-containing protein</fullName>
    </recommendedName>
</protein>
<dbReference type="SUPFAM" id="SSF47090">
    <property type="entry name" value="PGBD-like"/>
    <property type="match status" value="1"/>
</dbReference>
<evidence type="ECO:0000256" key="1">
    <source>
        <dbReference type="SAM" id="MobiDB-lite"/>
    </source>
</evidence>
<keyword evidence="2" id="KW-1133">Transmembrane helix</keyword>
<keyword evidence="5" id="KW-1185">Reference proteome</keyword>
<evidence type="ECO:0000313" key="4">
    <source>
        <dbReference type="EMBL" id="PWG66921.1"/>
    </source>
</evidence>
<accession>A0A2U2NCP4</accession>
<organism evidence="4 5">
    <name type="scientific">Bifidobacterium callitrichidarum</name>
    <dbReference type="NCBI Taxonomy" id="2052941"/>
    <lineage>
        <taxon>Bacteria</taxon>
        <taxon>Bacillati</taxon>
        <taxon>Actinomycetota</taxon>
        <taxon>Actinomycetes</taxon>
        <taxon>Bifidobacteriales</taxon>
        <taxon>Bifidobacteriaceae</taxon>
        <taxon>Bifidobacterium</taxon>
    </lineage>
</organism>
<dbReference type="EMBL" id="QFFM01000002">
    <property type="protein sequence ID" value="PWG66921.1"/>
    <property type="molecule type" value="Genomic_DNA"/>
</dbReference>
<feature type="transmembrane region" description="Helical" evidence="2">
    <location>
        <begin position="53"/>
        <end position="76"/>
    </location>
</feature>
<feature type="domain" description="Peptidoglycan binding-like" evidence="3">
    <location>
        <begin position="177"/>
        <end position="213"/>
    </location>
</feature>
<keyword evidence="2" id="KW-0812">Transmembrane</keyword>
<keyword evidence="2" id="KW-0472">Membrane</keyword>
<comment type="caution">
    <text evidence="4">The sequence shown here is derived from an EMBL/GenBank/DDBJ whole genome shotgun (WGS) entry which is preliminary data.</text>
</comment>
<dbReference type="Proteomes" id="UP000245876">
    <property type="component" value="Unassembled WGS sequence"/>
</dbReference>
<dbReference type="Gene3D" id="2.40.420.20">
    <property type="match status" value="1"/>
</dbReference>
<proteinExistence type="predicted"/>
<name>A0A2U2NCP4_9BIFI</name>
<dbReference type="InterPro" id="IPR002477">
    <property type="entry name" value="Peptidoglycan-bd-like"/>
</dbReference>
<dbReference type="Pfam" id="PF01471">
    <property type="entry name" value="PG_binding_1"/>
    <property type="match status" value="1"/>
</dbReference>
<evidence type="ECO:0000313" key="5">
    <source>
        <dbReference type="Proteomes" id="UP000245876"/>
    </source>
</evidence>
<dbReference type="AlphaFoldDB" id="A0A2U2NCP4"/>
<dbReference type="InterPro" id="IPR036366">
    <property type="entry name" value="PGBDSf"/>
</dbReference>